<reference evidence="2" key="1">
    <citation type="journal article" date="2010" name="Nature">
        <title>The Dynamic genome of Hydra.</title>
        <authorList>
            <person name="Chapman J.A."/>
            <person name="Kirkness E.F."/>
            <person name="Simakov O."/>
            <person name="Hampson S.E."/>
            <person name="Mitros T."/>
            <person name="Weinmaier T."/>
            <person name="Rattei T."/>
            <person name="Balasubramanian P.G."/>
            <person name="Borman J."/>
            <person name="Busam D."/>
            <person name="Disbennett K."/>
            <person name="Pfannkoch C."/>
            <person name="Sumin N."/>
            <person name="Sutton G."/>
            <person name="Viswanathan L."/>
            <person name="Walenz B."/>
            <person name="Goodstein D.M."/>
            <person name="Hellsten U."/>
            <person name="Kawashima T."/>
            <person name="Prochnik S.E."/>
            <person name="Putnam N.H."/>
            <person name="Shu S."/>
            <person name="Blumberg B."/>
            <person name="Dana C.E."/>
            <person name="Gee L."/>
            <person name="Kibler D.F."/>
            <person name="Law L."/>
            <person name="Lindgens D."/>
            <person name="Martinez D.E."/>
            <person name="Peng J."/>
            <person name="Wigge P.A."/>
            <person name="Bertulat B."/>
            <person name="Guder C."/>
            <person name="Nakamura Y."/>
            <person name="Ozbek S."/>
            <person name="Watanabe H."/>
            <person name="Khalturin K."/>
            <person name="Hemmrich G."/>
            <person name="Franke A."/>
            <person name="Augustin R."/>
            <person name="Fraune S."/>
            <person name="Hayakawa E."/>
            <person name="Hayakawa S."/>
            <person name="Hirose M."/>
            <person name="Hwang J."/>
            <person name="Ikeo K."/>
            <person name="Nishimiya-Fujisawa C."/>
            <person name="Ogura A."/>
            <person name="Takahashi T."/>
            <person name="Steinmetz P.R."/>
            <person name="Zhang X."/>
            <person name="Aufschnaiter R."/>
            <person name="Eder M.K."/>
            <person name="Gorny A.K."/>
            <person name="Salvenmoser W."/>
            <person name="Heimberg A.M."/>
            <person name="Wheeler B.M."/>
            <person name="Peterson K.J."/>
            <person name="Boettger A."/>
            <person name="Tischler P."/>
            <person name="Wolf A."/>
            <person name="Gojobori T."/>
            <person name="Remington K.A."/>
            <person name="Strausberg R.L."/>
            <person name="Venter J."/>
            <person name="Technau U."/>
            <person name="Hobmayer B."/>
            <person name="Bosch T.C."/>
            <person name="Holstein T.W."/>
            <person name="Fujisawa T."/>
            <person name="Bode H.R."/>
            <person name="David C.N."/>
            <person name="Rokhsar D.S."/>
            <person name="Steele R.E."/>
        </authorList>
    </citation>
    <scope>NUCLEOTIDE SEQUENCE</scope>
</reference>
<evidence type="ECO:0008006" key="3">
    <source>
        <dbReference type="Google" id="ProtNLM"/>
    </source>
</evidence>
<evidence type="ECO:0000313" key="2">
    <source>
        <dbReference type="EMBL" id="CBA33178.1"/>
    </source>
</evidence>
<dbReference type="EMBL" id="FN543108">
    <property type="protein sequence ID" value="CBA33178.1"/>
    <property type="molecule type" value="Genomic_DNA"/>
</dbReference>
<dbReference type="Gene3D" id="3.40.630.40">
    <property type="entry name" value="Zn-dependent exopeptidases"/>
    <property type="match status" value="1"/>
</dbReference>
<dbReference type="Pfam" id="PF05013">
    <property type="entry name" value="FGase"/>
    <property type="match status" value="1"/>
</dbReference>
<organism evidence="2">
    <name type="scientific">Curvibacter symbiont subsp. Hydra magnipapillata</name>
    <dbReference type="NCBI Taxonomy" id="667019"/>
    <lineage>
        <taxon>Bacteria</taxon>
        <taxon>Pseudomonadati</taxon>
        <taxon>Pseudomonadota</taxon>
        <taxon>Betaproteobacteria</taxon>
        <taxon>Burkholderiales</taxon>
        <taxon>Comamonadaceae</taxon>
        <taxon>Curvibacter</taxon>
    </lineage>
</organism>
<dbReference type="SUPFAM" id="SSF53187">
    <property type="entry name" value="Zn-dependent exopeptidases"/>
    <property type="match status" value="1"/>
</dbReference>
<sequence>MEPGPPPRTGLLVRPQPLPPHHRGRTGAHPVTQANPQPIHHPTFTLTPGSSPLLVSFPHVGTDIPDAIRNRLVPRAHAAEDTDWHLEALYAFVRDMGAGTLVPRHARYVVDLNRPPENAPMYPGVNNTELCPSRFFSGEPLYLPGQEPTESEVAQRVTDYWRPYHDALDGELQRLRTLHGHAVLFDSHSICSVLPWLFEGRLPDLNLGTVNGSSAAPALREQLSKVLQNQSEFTQVVDGRFKGGYITRNYGRPAEQVHAIQLEMGWRCYMAEEPPYTLAPDRAARVLPVLHALVRTLTDWRPA</sequence>
<name>C9YG76_CURXX</name>
<feature type="region of interest" description="Disordered" evidence="1">
    <location>
        <begin position="1"/>
        <end position="47"/>
    </location>
</feature>
<accession>C9YG76</accession>
<keyword evidence="2" id="KW-0378">Hydrolase</keyword>
<dbReference type="AlphaFoldDB" id="C9YG76"/>
<gene>
    <name evidence="2" type="ORF">Csp_B17760</name>
</gene>
<dbReference type="GO" id="GO:0016787">
    <property type="term" value="F:hydrolase activity"/>
    <property type="evidence" value="ECO:0007669"/>
    <property type="project" value="UniProtKB-KW"/>
</dbReference>
<protein>
    <recommendedName>
        <fullName evidence="3">N-formylglutamate deformylase</fullName>
    </recommendedName>
</protein>
<evidence type="ECO:0000256" key="1">
    <source>
        <dbReference type="SAM" id="MobiDB-lite"/>
    </source>
</evidence>
<proteinExistence type="predicted"/>
<dbReference type="InterPro" id="IPR007709">
    <property type="entry name" value="N-FG_amidohydro"/>
</dbReference>
<dbReference type="NCBIfam" id="TIGR02017">
    <property type="entry name" value="hutG_amidohyd"/>
    <property type="match status" value="1"/>
</dbReference>
<dbReference type="InterPro" id="IPR010247">
    <property type="entry name" value="HutG_amidohyd"/>
</dbReference>